<sequence>MSTRKSIADASVLLLTQIPNAFRSQILEIAQGTNPHVRFSFNELKIIRGTRPHPPHTDREEVRSSITIQFNGAPGGALVAHLFSDGTITTSTRMHEIRAERLARQQQLEAEESKFPLLKQSDIRSAAHATYMATINGIRNSNWSQMEKVMRKQDAQAIYEALLQRQAADRAREAAKQH</sequence>
<protein>
    <submittedName>
        <fullName evidence="1 3">Uncharacterized protein</fullName>
    </submittedName>
</protein>
<gene>
    <name evidence="1 3" type="ORF">BDZ99DRAFT_557459</name>
</gene>
<evidence type="ECO:0000313" key="1">
    <source>
        <dbReference type="EMBL" id="KAF2813564.1"/>
    </source>
</evidence>
<dbReference type="RefSeq" id="XP_033580528.1">
    <property type="nucleotide sequence ID" value="XM_033727199.1"/>
</dbReference>
<dbReference type="EMBL" id="MU003696">
    <property type="protein sequence ID" value="KAF2813564.1"/>
    <property type="molecule type" value="Genomic_DNA"/>
</dbReference>
<evidence type="ECO:0000313" key="2">
    <source>
        <dbReference type="Proteomes" id="UP000504636"/>
    </source>
</evidence>
<name>A0A6A6YZX8_9PEZI</name>
<dbReference type="AlphaFoldDB" id="A0A6A6YZX8"/>
<dbReference type="Proteomes" id="UP000504636">
    <property type="component" value="Unplaced"/>
</dbReference>
<keyword evidence="2" id="KW-1185">Reference proteome</keyword>
<reference evidence="3" key="3">
    <citation type="submission" date="2025-04" db="UniProtKB">
        <authorList>
            <consortium name="RefSeq"/>
        </authorList>
    </citation>
    <scope>IDENTIFICATION</scope>
    <source>
        <strain evidence="3">CBS 304.34</strain>
    </source>
</reference>
<evidence type="ECO:0000313" key="3">
    <source>
        <dbReference type="RefSeq" id="XP_033580528.1"/>
    </source>
</evidence>
<organism evidence="1">
    <name type="scientific">Mytilinidion resinicola</name>
    <dbReference type="NCBI Taxonomy" id="574789"/>
    <lineage>
        <taxon>Eukaryota</taxon>
        <taxon>Fungi</taxon>
        <taxon>Dikarya</taxon>
        <taxon>Ascomycota</taxon>
        <taxon>Pezizomycotina</taxon>
        <taxon>Dothideomycetes</taxon>
        <taxon>Pleosporomycetidae</taxon>
        <taxon>Mytilinidiales</taxon>
        <taxon>Mytilinidiaceae</taxon>
        <taxon>Mytilinidion</taxon>
    </lineage>
</organism>
<dbReference type="GeneID" id="54468092"/>
<accession>A0A6A6YZX8</accession>
<reference evidence="1 3" key="1">
    <citation type="journal article" date="2020" name="Stud. Mycol.">
        <title>101 Dothideomycetes genomes: a test case for predicting lifestyles and emergence of pathogens.</title>
        <authorList>
            <person name="Haridas S."/>
            <person name="Albert R."/>
            <person name="Binder M."/>
            <person name="Bloem J."/>
            <person name="Labutti K."/>
            <person name="Salamov A."/>
            <person name="Andreopoulos B."/>
            <person name="Baker S."/>
            <person name="Barry K."/>
            <person name="Bills G."/>
            <person name="Bluhm B."/>
            <person name="Cannon C."/>
            <person name="Castanera R."/>
            <person name="Culley D."/>
            <person name="Daum C."/>
            <person name="Ezra D."/>
            <person name="Gonzalez J."/>
            <person name="Henrissat B."/>
            <person name="Kuo A."/>
            <person name="Liang C."/>
            <person name="Lipzen A."/>
            <person name="Lutzoni F."/>
            <person name="Magnuson J."/>
            <person name="Mondo S."/>
            <person name="Nolan M."/>
            <person name="Ohm R."/>
            <person name="Pangilinan J."/>
            <person name="Park H.-J."/>
            <person name="Ramirez L."/>
            <person name="Alfaro M."/>
            <person name="Sun H."/>
            <person name="Tritt A."/>
            <person name="Yoshinaga Y."/>
            <person name="Zwiers L.-H."/>
            <person name="Turgeon B."/>
            <person name="Goodwin S."/>
            <person name="Spatafora J."/>
            <person name="Crous P."/>
            <person name="Grigoriev I."/>
        </authorList>
    </citation>
    <scope>NUCLEOTIDE SEQUENCE</scope>
    <source>
        <strain evidence="1 3">CBS 304.34</strain>
    </source>
</reference>
<reference evidence="3" key="2">
    <citation type="submission" date="2020-04" db="EMBL/GenBank/DDBJ databases">
        <authorList>
            <consortium name="NCBI Genome Project"/>
        </authorList>
    </citation>
    <scope>NUCLEOTIDE SEQUENCE</scope>
    <source>
        <strain evidence="3">CBS 304.34</strain>
    </source>
</reference>
<dbReference type="OrthoDB" id="4203691at2759"/>
<proteinExistence type="predicted"/>